<gene>
    <name evidence="8" type="ORF">POM88_021009</name>
</gene>
<dbReference type="GO" id="GO:0005179">
    <property type="term" value="F:hormone activity"/>
    <property type="evidence" value="ECO:0007669"/>
    <property type="project" value="UniProtKB-KW"/>
</dbReference>
<dbReference type="GO" id="GO:0005576">
    <property type="term" value="C:extracellular region"/>
    <property type="evidence" value="ECO:0007669"/>
    <property type="project" value="UniProtKB-SubCell"/>
</dbReference>
<dbReference type="GO" id="GO:0019722">
    <property type="term" value="P:calcium-mediated signaling"/>
    <property type="evidence" value="ECO:0007669"/>
    <property type="project" value="TreeGrafter"/>
</dbReference>
<dbReference type="InterPro" id="IPR008801">
    <property type="entry name" value="RALF"/>
</dbReference>
<dbReference type="GO" id="GO:0009506">
    <property type="term" value="C:plasmodesma"/>
    <property type="evidence" value="ECO:0007669"/>
    <property type="project" value="TreeGrafter"/>
</dbReference>
<sequence>MALANISTTTLLLLIFFFSLTTISHSNAQILLHSDNALNSDLASTVSLYDDNEFSEEDEDIDLGEDAGAYDDGSVSGGRSLLWERVYRRRSRYYISYGVLMANKIPCPPRSGRSYYTHNCYKHKHPANPYTRGCSAITRCRR</sequence>
<dbReference type="EMBL" id="JAUIZM010000005">
    <property type="protein sequence ID" value="KAK1383274.1"/>
    <property type="molecule type" value="Genomic_DNA"/>
</dbReference>
<accession>A0AAD8ICK4</accession>
<reference evidence="8" key="1">
    <citation type="submission" date="2023-02" db="EMBL/GenBank/DDBJ databases">
        <title>Genome of toxic invasive species Heracleum sosnowskyi carries increased number of genes despite the absence of recent whole-genome duplications.</title>
        <authorList>
            <person name="Schelkunov M."/>
            <person name="Shtratnikova V."/>
            <person name="Makarenko M."/>
            <person name="Klepikova A."/>
            <person name="Omelchenko D."/>
            <person name="Novikova G."/>
            <person name="Obukhova E."/>
            <person name="Bogdanov V."/>
            <person name="Penin A."/>
            <person name="Logacheva M."/>
        </authorList>
    </citation>
    <scope>NUCLEOTIDE SEQUENCE</scope>
    <source>
        <strain evidence="8">Hsosn_3</strain>
        <tissue evidence="8">Leaf</tissue>
    </source>
</reference>
<feature type="signal peptide" evidence="7">
    <location>
        <begin position="1"/>
        <end position="28"/>
    </location>
</feature>
<keyword evidence="5 7" id="KW-0732">Signal</keyword>
<reference evidence="8" key="2">
    <citation type="submission" date="2023-05" db="EMBL/GenBank/DDBJ databases">
        <authorList>
            <person name="Schelkunov M.I."/>
        </authorList>
    </citation>
    <scope>NUCLEOTIDE SEQUENCE</scope>
    <source>
        <strain evidence="8">Hsosn_3</strain>
        <tissue evidence="8">Leaf</tissue>
    </source>
</reference>
<evidence type="ECO:0000256" key="7">
    <source>
        <dbReference type="SAM" id="SignalP"/>
    </source>
</evidence>
<evidence type="ECO:0000256" key="6">
    <source>
        <dbReference type="ARBA" id="ARBA00023157"/>
    </source>
</evidence>
<proteinExistence type="inferred from homology"/>
<comment type="subcellular location">
    <subcellularLocation>
        <location evidence="1">Secreted</location>
    </subcellularLocation>
</comment>
<evidence type="ECO:0000256" key="4">
    <source>
        <dbReference type="ARBA" id="ARBA00022702"/>
    </source>
</evidence>
<dbReference type="PANTHER" id="PTHR33136:SF6">
    <property type="entry name" value="PROTEIN RALF-LIKE 34"/>
    <property type="match status" value="1"/>
</dbReference>
<dbReference type="AlphaFoldDB" id="A0AAD8ICK4"/>
<dbReference type="Pfam" id="PF05498">
    <property type="entry name" value="RALF"/>
    <property type="match status" value="1"/>
</dbReference>
<evidence type="ECO:0000313" key="8">
    <source>
        <dbReference type="EMBL" id="KAK1383274.1"/>
    </source>
</evidence>
<name>A0AAD8ICK4_9APIA</name>
<evidence type="ECO:0000313" key="9">
    <source>
        <dbReference type="Proteomes" id="UP001237642"/>
    </source>
</evidence>
<keyword evidence="6" id="KW-1015">Disulfide bond</keyword>
<dbReference type="Proteomes" id="UP001237642">
    <property type="component" value="Unassembled WGS sequence"/>
</dbReference>
<dbReference type="PANTHER" id="PTHR33136">
    <property type="entry name" value="RAPID ALKALINIZATION FACTOR-LIKE"/>
    <property type="match status" value="1"/>
</dbReference>
<keyword evidence="3" id="KW-0964">Secreted</keyword>
<evidence type="ECO:0000256" key="2">
    <source>
        <dbReference type="ARBA" id="ARBA00009178"/>
    </source>
</evidence>
<evidence type="ECO:0000256" key="3">
    <source>
        <dbReference type="ARBA" id="ARBA00022525"/>
    </source>
</evidence>
<keyword evidence="4" id="KW-0372">Hormone</keyword>
<organism evidence="8 9">
    <name type="scientific">Heracleum sosnowskyi</name>
    <dbReference type="NCBI Taxonomy" id="360622"/>
    <lineage>
        <taxon>Eukaryota</taxon>
        <taxon>Viridiplantae</taxon>
        <taxon>Streptophyta</taxon>
        <taxon>Embryophyta</taxon>
        <taxon>Tracheophyta</taxon>
        <taxon>Spermatophyta</taxon>
        <taxon>Magnoliopsida</taxon>
        <taxon>eudicotyledons</taxon>
        <taxon>Gunneridae</taxon>
        <taxon>Pentapetalae</taxon>
        <taxon>asterids</taxon>
        <taxon>campanulids</taxon>
        <taxon>Apiales</taxon>
        <taxon>Apiaceae</taxon>
        <taxon>Apioideae</taxon>
        <taxon>apioid superclade</taxon>
        <taxon>Tordylieae</taxon>
        <taxon>Tordyliinae</taxon>
        <taxon>Heracleum</taxon>
    </lineage>
</organism>
<comment type="similarity">
    <text evidence="2">Belongs to the plant rapid alkalinization factor (RALF) family.</text>
</comment>
<feature type="chain" id="PRO_5042177698" evidence="7">
    <location>
        <begin position="29"/>
        <end position="142"/>
    </location>
</feature>
<protein>
    <submittedName>
        <fullName evidence="8">Rapid ALkalinization Factor</fullName>
    </submittedName>
</protein>
<evidence type="ECO:0000256" key="1">
    <source>
        <dbReference type="ARBA" id="ARBA00004613"/>
    </source>
</evidence>
<comment type="caution">
    <text evidence="8">The sequence shown here is derived from an EMBL/GenBank/DDBJ whole genome shotgun (WGS) entry which is preliminary data.</text>
</comment>
<keyword evidence="9" id="KW-1185">Reference proteome</keyword>
<evidence type="ECO:0000256" key="5">
    <source>
        <dbReference type="ARBA" id="ARBA00022729"/>
    </source>
</evidence>